<keyword evidence="2" id="KW-1185">Reference proteome</keyword>
<dbReference type="Proteomes" id="UP001164746">
    <property type="component" value="Chromosome 8"/>
</dbReference>
<dbReference type="PANTHER" id="PTHR36681">
    <property type="entry name" value="NUCLEAR GTPASE, GERMINAL CENTER-ASSOCIATED, TANDEM DUPLICATE 3"/>
    <property type="match status" value="1"/>
</dbReference>
<dbReference type="PANTHER" id="PTHR36681:SF3">
    <property type="entry name" value="NUCLEAR GTPASE, GERMINAL CENTER-ASSOCIATED, TANDEM DUPLICATE 3"/>
    <property type="match status" value="1"/>
</dbReference>
<evidence type="ECO:0000313" key="1">
    <source>
        <dbReference type="EMBL" id="WAR13063.1"/>
    </source>
</evidence>
<accession>A0ABY7ESX4</accession>
<feature type="non-terminal residue" evidence="1">
    <location>
        <position position="136"/>
    </location>
</feature>
<protein>
    <submittedName>
        <fullName evidence="1">Uncharacterized protein</fullName>
    </submittedName>
</protein>
<evidence type="ECO:0000313" key="2">
    <source>
        <dbReference type="Proteomes" id="UP001164746"/>
    </source>
</evidence>
<sequence length="136" mass="15323">MNAVLDHGNVLPTSGLRACTAVVVEVDQNTTSNSFEADIELLQSREWFDELQILLKELQDDTNKKNDASASYCKVKAVYGRIGSFEILSEITDVTNMLGSIIHIQENDPEEFRLQIEKYIANLDSRTGGQYWPIVK</sequence>
<gene>
    <name evidence="1" type="ORF">MAR_027243</name>
</gene>
<organism evidence="1 2">
    <name type="scientific">Mya arenaria</name>
    <name type="common">Soft-shell clam</name>
    <dbReference type="NCBI Taxonomy" id="6604"/>
    <lineage>
        <taxon>Eukaryota</taxon>
        <taxon>Metazoa</taxon>
        <taxon>Spiralia</taxon>
        <taxon>Lophotrochozoa</taxon>
        <taxon>Mollusca</taxon>
        <taxon>Bivalvia</taxon>
        <taxon>Autobranchia</taxon>
        <taxon>Heteroconchia</taxon>
        <taxon>Euheterodonta</taxon>
        <taxon>Imparidentia</taxon>
        <taxon>Neoheterodontei</taxon>
        <taxon>Myida</taxon>
        <taxon>Myoidea</taxon>
        <taxon>Myidae</taxon>
        <taxon>Mya</taxon>
    </lineage>
</organism>
<name>A0ABY7ESX4_MYAAR</name>
<proteinExistence type="predicted"/>
<dbReference type="EMBL" id="CP111019">
    <property type="protein sequence ID" value="WAR13063.1"/>
    <property type="molecule type" value="Genomic_DNA"/>
</dbReference>
<reference evidence="1" key="1">
    <citation type="submission" date="2022-11" db="EMBL/GenBank/DDBJ databases">
        <title>Centuries of genome instability and evolution in soft-shell clam transmissible cancer (bioRxiv).</title>
        <authorList>
            <person name="Hart S.F.M."/>
            <person name="Yonemitsu M.A."/>
            <person name="Giersch R.M."/>
            <person name="Beal B.F."/>
            <person name="Arriagada G."/>
            <person name="Davis B.W."/>
            <person name="Ostrander E.A."/>
            <person name="Goff S.P."/>
            <person name="Metzger M.J."/>
        </authorList>
    </citation>
    <scope>NUCLEOTIDE SEQUENCE</scope>
    <source>
        <strain evidence="1">MELC-2E11</strain>
        <tissue evidence="1">Siphon/mantle</tissue>
    </source>
</reference>